<accession>A0A497UKN0</accession>
<gene>
    <name evidence="1" type="ORF">B0G92_2153</name>
    <name evidence="2" type="ORF">CLV50_1897</name>
</gene>
<protein>
    <recommendedName>
        <fullName evidence="5">MqsR (Motility quorum-sensing regulator) toxin of toxin-antitoxin system</fullName>
    </recommendedName>
</protein>
<evidence type="ECO:0000313" key="2">
    <source>
        <dbReference type="EMBL" id="RLJ30487.1"/>
    </source>
</evidence>
<dbReference type="RefSeq" id="WP_101472170.1">
    <property type="nucleotide sequence ID" value="NZ_PJND01000008.1"/>
</dbReference>
<keyword evidence="3" id="KW-1185">Reference proteome</keyword>
<name>A0A497UKN0_9FLAO</name>
<evidence type="ECO:0000313" key="4">
    <source>
        <dbReference type="Proteomes" id="UP000275027"/>
    </source>
</evidence>
<proteinExistence type="predicted"/>
<evidence type="ECO:0000313" key="1">
    <source>
        <dbReference type="EMBL" id="PKW20874.1"/>
    </source>
</evidence>
<evidence type="ECO:0000313" key="3">
    <source>
        <dbReference type="Proteomes" id="UP000233767"/>
    </source>
</evidence>
<reference evidence="2 4" key="2">
    <citation type="submission" date="2018-10" db="EMBL/GenBank/DDBJ databases">
        <title>Genomic Encyclopedia of Archaeal and Bacterial Type Strains, Phase II (KMG-II): from individual species to whole genera.</title>
        <authorList>
            <person name="Goeker M."/>
        </authorList>
    </citation>
    <scope>NUCLEOTIDE SEQUENCE [LARGE SCALE GENOMIC DNA]</scope>
    <source>
        <strain evidence="2 4">DSM 21886</strain>
    </source>
</reference>
<comment type="caution">
    <text evidence="2">The sequence shown here is derived from an EMBL/GenBank/DDBJ whole genome shotgun (WGS) entry which is preliminary data.</text>
</comment>
<dbReference type="EMBL" id="PJND01000008">
    <property type="protein sequence ID" value="PKW20874.1"/>
    <property type="molecule type" value="Genomic_DNA"/>
</dbReference>
<evidence type="ECO:0008006" key="5">
    <source>
        <dbReference type="Google" id="ProtNLM"/>
    </source>
</evidence>
<organism evidence="2 4">
    <name type="scientific">Flavobacterium lindanitolerans</name>
    <dbReference type="NCBI Taxonomy" id="428988"/>
    <lineage>
        <taxon>Bacteria</taxon>
        <taxon>Pseudomonadati</taxon>
        <taxon>Bacteroidota</taxon>
        <taxon>Flavobacteriia</taxon>
        <taxon>Flavobacteriales</taxon>
        <taxon>Flavobacteriaceae</taxon>
        <taxon>Flavobacterium</taxon>
    </lineage>
</organism>
<reference evidence="1 3" key="1">
    <citation type="submission" date="2017-12" db="EMBL/GenBank/DDBJ databases">
        <title>Genomic Encyclopedia of Type Strains, Phase III (KMG-III): the genomes of soil and plant-associated and newly described type strains.</title>
        <authorList>
            <person name="Whitman W."/>
        </authorList>
    </citation>
    <scope>NUCLEOTIDE SEQUENCE [LARGE SCALE GENOMIC DNA]</scope>
    <source>
        <strain evidence="1 3">IP-10</strain>
    </source>
</reference>
<dbReference type="Proteomes" id="UP000233767">
    <property type="component" value="Unassembled WGS sequence"/>
</dbReference>
<dbReference type="AlphaFoldDB" id="A0A497UKN0"/>
<sequence>MNKQEILQKVQNFLDNKKIKYIKKSLDYLAFKEKGLVRDGTTKGMHLVTYDLDFKADFPVKHTVVVDSENLELMYIVTPHGYIEIEK</sequence>
<dbReference type="Proteomes" id="UP000275027">
    <property type="component" value="Unassembled WGS sequence"/>
</dbReference>
<dbReference type="EMBL" id="RCCB01000011">
    <property type="protein sequence ID" value="RLJ30487.1"/>
    <property type="molecule type" value="Genomic_DNA"/>
</dbReference>